<sequence length="105" mass="11144">YFKSISGVVIYNETGDDQLIGAANYTIVNNVLNPSTTELSVSILPDVDGGETYKSVWLISGTAQPLGYIAESGGRSIAGLIIIFAALAVMMVALIPSLRSKIFNF</sequence>
<dbReference type="EMBL" id="BARS01018380">
    <property type="protein sequence ID" value="GAF93813.1"/>
    <property type="molecule type" value="Genomic_DNA"/>
</dbReference>
<keyword evidence="1" id="KW-0472">Membrane</keyword>
<organism evidence="2">
    <name type="scientific">marine sediment metagenome</name>
    <dbReference type="NCBI Taxonomy" id="412755"/>
    <lineage>
        <taxon>unclassified sequences</taxon>
        <taxon>metagenomes</taxon>
        <taxon>ecological metagenomes</taxon>
    </lineage>
</organism>
<dbReference type="AlphaFoldDB" id="X0TJT1"/>
<evidence type="ECO:0000313" key="2">
    <source>
        <dbReference type="EMBL" id="GAF93813.1"/>
    </source>
</evidence>
<evidence type="ECO:0000256" key="1">
    <source>
        <dbReference type="SAM" id="Phobius"/>
    </source>
</evidence>
<accession>X0TJT1</accession>
<feature type="non-terminal residue" evidence="2">
    <location>
        <position position="1"/>
    </location>
</feature>
<reference evidence="2" key="1">
    <citation type="journal article" date="2014" name="Front. Microbiol.">
        <title>High frequency of phylogenetically diverse reductive dehalogenase-homologous genes in deep subseafloor sedimentary metagenomes.</title>
        <authorList>
            <person name="Kawai M."/>
            <person name="Futagami T."/>
            <person name="Toyoda A."/>
            <person name="Takaki Y."/>
            <person name="Nishi S."/>
            <person name="Hori S."/>
            <person name="Arai W."/>
            <person name="Tsubouchi T."/>
            <person name="Morono Y."/>
            <person name="Uchiyama I."/>
            <person name="Ito T."/>
            <person name="Fujiyama A."/>
            <person name="Inagaki F."/>
            <person name="Takami H."/>
        </authorList>
    </citation>
    <scope>NUCLEOTIDE SEQUENCE</scope>
    <source>
        <strain evidence="2">Expedition CK06-06</strain>
    </source>
</reference>
<proteinExistence type="predicted"/>
<name>X0TJT1_9ZZZZ</name>
<feature type="transmembrane region" description="Helical" evidence="1">
    <location>
        <begin position="77"/>
        <end position="98"/>
    </location>
</feature>
<gene>
    <name evidence="2" type="ORF">S01H1_29909</name>
</gene>
<comment type="caution">
    <text evidence="2">The sequence shown here is derived from an EMBL/GenBank/DDBJ whole genome shotgun (WGS) entry which is preliminary data.</text>
</comment>
<protein>
    <submittedName>
        <fullName evidence="2">Uncharacterized protein</fullName>
    </submittedName>
</protein>
<keyword evidence="1" id="KW-1133">Transmembrane helix</keyword>
<keyword evidence="1" id="KW-0812">Transmembrane</keyword>